<accession>A0ABV9GRR1</accession>
<dbReference type="InterPro" id="IPR009057">
    <property type="entry name" value="Homeodomain-like_sf"/>
</dbReference>
<gene>
    <name evidence="4" type="ORF">ACFO3A_00605</name>
</gene>
<name>A0ABV9GRR1_9BURK</name>
<dbReference type="PANTHER" id="PTHR30055:SF226">
    <property type="entry name" value="HTH-TYPE TRANSCRIPTIONAL REGULATOR PKSA"/>
    <property type="match status" value="1"/>
</dbReference>
<reference evidence="5" key="1">
    <citation type="journal article" date="2019" name="Int. J. Syst. Evol. Microbiol.">
        <title>The Global Catalogue of Microorganisms (GCM) 10K type strain sequencing project: providing services to taxonomists for standard genome sequencing and annotation.</title>
        <authorList>
            <consortium name="The Broad Institute Genomics Platform"/>
            <consortium name="The Broad Institute Genome Sequencing Center for Infectious Disease"/>
            <person name="Wu L."/>
            <person name="Ma J."/>
        </authorList>
    </citation>
    <scope>NUCLEOTIDE SEQUENCE [LARGE SCALE GENOMIC DNA]</scope>
    <source>
        <strain evidence="5">JCM 11650</strain>
    </source>
</reference>
<comment type="caution">
    <text evidence="4">The sequence shown here is derived from an EMBL/GenBank/DDBJ whole genome shotgun (WGS) entry which is preliminary data.</text>
</comment>
<dbReference type="InterPro" id="IPR001647">
    <property type="entry name" value="HTH_TetR"/>
</dbReference>
<evidence type="ECO:0000313" key="5">
    <source>
        <dbReference type="Proteomes" id="UP001595967"/>
    </source>
</evidence>
<dbReference type="SUPFAM" id="SSF46689">
    <property type="entry name" value="Homeodomain-like"/>
    <property type="match status" value="1"/>
</dbReference>
<evidence type="ECO:0000259" key="3">
    <source>
        <dbReference type="PROSITE" id="PS50977"/>
    </source>
</evidence>
<evidence type="ECO:0000256" key="2">
    <source>
        <dbReference type="PROSITE-ProRule" id="PRU00335"/>
    </source>
</evidence>
<dbReference type="Gene3D" id="1.10.357.10">
    <property type="entry name" value="Tetracycline Repressor, domain 2"/>
    <property type="match status" value="1"/>
</dbReference>
<dbReference type="Pfam" id="PF00440">
    <property type="entry name" value="TetR_N"/>
    <property type="match status" value="1"/>
</dbReference>
<keyword evidence="1 2" id="KW-0238">DNA-binding</keyword>
<evidence type="ECO:0000313" key="4">
    <source>
        <dbReference type="EMBL" id="MFC4620717.1"/>
    </source>
</evidence>
<dbReference type="EMBL" id="JBHSEW010000001">
    <property type="protein sequence ID" value="MFC4620717.1"/>
    <property type="molecule type" value="Genomic_DNA"/>
</dbReference>
<dbReference type="PRINTS" id="PR00455">
    <property type="entry name" value="HTHTETR"/>
</dbReference>
<protein>
    <submittedName>
        <fullName evidence="4">TetR/AcrR family transcriptional regulator</fullName>
    </submittedName>
</protein>
<dbReference type="InterPro" id="IPR050109">
    <property type="entry name" value="HTH-type_TetR-like_transc_reg"/>
</dbReference>
<dbReference type="PANTHER" id="PTHR30055">
    <property type="entry name" value="HTH-TYPE TRANSCRIPTIONAL REGULATOR RUTR"/>
    <property type="match status" value="1"/>
</dbReference>
<evidence type="ECO:0000256" key="1">
    <source>
        <dbReference type="ARBA" id="ARBA00023125"/>
    </source>
</evidence>
<keyword evidence="5" id="KW-1185">Reference proteome</keyword>
<dbReference type="RefSeq" id="WP_377723019.1">
    <property type="nucleotide sequence ID" value="NZ_JBHSEW010000001.1"/>
</dbReference>
<dbReference type="Proteomes" id="UP001595967">
    <property type="component" value="Unassembled WGS sequence"/>
</dbReference>
<proteinExistence type="predicted"/>
<organism evidence="4 5">
    <name type="scientific">Comamonas nitrativorans</name>
    <dbReference type="NCBI Taxonomy" id="108437"/>
    <lineage>
        <taxon>Bacteria</taxon>
        <taxon>Pseudomonadati</taxon>
        <taxon>Pseudomonadota</taxon>
        <taxon>Betaproteobacteria</taxon>
        <taxon>Burkholderiales</taxon>
        <taxon>Comamonadaceae</taxon>
        <taxon>Comamonas</taxon>
    </lineage>
</organism>
<feature type="domain" description="HTH tetR-type" evidence="3">
    <location>
        <begin position="19"/>
        <end position="79"/>
    </location>
</feature>
<dbReference type="PROSITE" id="PS50977">
    <property type="entry name" value="HTH_TETR_2"/>
    <property type="match status" value="1"/>
</dbReference>
<feature type="DNA-binding region" description="H-T-H motif" evidence="2">
    <location>
        <begin position="42"/>
        <end position="61"/>
    </location>
</feature>
<sequence length="211" mass="23465">MDSTPASRRRRIPQTLRVKNTQRKLIDAALQLLHEEGFKGATLQAIAHRAQVSLGALQHHFKTRDALMERLVQEVMAPLSAQGSAWPDHSLPLPERAQDFVQRAWQNIFGTPHYQAAWSLFLGCKSSPTLFTHINQQRLLVDNAFYVQFLHIFPEIERHHPAAQGVAATVFAALRGAGVLEFFDVTATERETCLQTLADTIVQAGTPAAAP</sequence>